<evidence type="ECO:0000313" key="9">
    <source>
        <dbReference type="Proteomes" id="UP000799772"/>
    </source>
</evidence>
<feature type="transmembrane region" description="Helical" evidence="7">
    <location>
        <begin position="521"/>
        <end position="541"/>
    </location>
</feature>
<dbReference type="Gene3D" id="1.20.1250.20">
    <property type="entry name" value="MFS general substrate transporter like domains"/>
    <property type="match status" value="1"/>
</dbReference>
<name>A0A9P4I7T8_9PEZI</name>
<evidence type="ECO:0000256" key="1">
    <source>
        <dbReference type="ARBA" id="ARBA00004141"/>
    </source>
</evidence>
<dbReference type="GO" id="GO:0016020">
    <property type="term" value="C:membrane"/>
    <property type="evidence" value="ECO:0007669"/>
    <property type="project" value="UniProtKB-SubCell"/>
</dbReference>
<dbReference type="AlphaFoldDB" id="A0A9P4I7T8"/>
<feature type="region of interest" description="Disordered" evidence="6">
    <location>
        <begin position="1"/>
        <end position="20"/>
    </location>
</feature>
<dbReference type="PANTHER" id="PTHR43791:SF65">
    <property type="entry name" value="MAJOR FACILITATOR SUPERFAMILY (MFS) PROFILE DOMAIN-CONTAINING PROTEIN-RELATED"/>
    <property type="match status" value="1"/>
</dbReference>
<reference evidence="8" key="1">
    <citation type="journal article" date="2020" name="Stud. Mycol.">
        <title>101 Dothideomycetes genomes: a test case for predicting lifestyles and emergence of pathogens.</title>
        <authorList>
            <person name="Haridas S."/>
            <person name="Albert R."/>
            <person name="Binder M."/>
            <person name="Bloem J."/>
            <person name="Labutti K."/>
            <person name="Salamov A."/>
            <person name="Andreopoulos B."/>
            <person name="Baker S."/>
            <person name="Barry K."/>
            <person name="Bills G."/>
            <person name="Bluhm B."/>
            <person name="Cannon C."/>
            <person name="Castanera R."/>
            <person name="Culley D."/>
            <person name="Daum C."/>
            <person name="Ezra D."/>
            <person name="Gonzalez J."/>
            <person name="Henrissat B."/>
            <person name="Kuo A."/>
            <person name="Liang C."/>
            <person name="Lipzen A."/>
            <person name="Lutzoni F."/>
            <person name="Magnuson J."/>
            <person name="Mondo S."/>
            <person name="Nolan M."/>
            <person name="Ohm R."/>
            <person name="Pangilinan J."/>
            <person name="Park H.-J."/>
            <person name="Ramirez L."/>
            <person name="Alfaro M."/>
            <person name="Sun H."/>
            <person name="Tritt A."/>
            <person name="Yoshinaga Y."/>
            <person name="Zwiers L.-H."/>
            <person name="Turgeon B."/>
            <person name="Goodwin S."/>
            <person name="Spatafora J."/>
            <person name="Crous P."/>
            <person name="Grigoriev I."/>
        </authorList>
    </citation>
    <scope>NUCLEOTIDE SEQUENCE</scope>
    <source>
        <strain evidence="8">CBS 133067</strain>
    </source>
</reference>
<evidence type="ECO:0000313" key="8">
    <source>
        <dbReference type="EMBL" id="KAF2094478.1"/>
    </source>
</evidence>
<dbReference type="InterPro" id="IPR011701">
    <property type="entry name" value="MFS"/>
</dbReference>
<feature type="transmembrane region" description="Helical" evidence="7">
    <location>
        <begin position="214"/>
        <end position="234"/>
    </location>
</feature>
<organism evidence="8 9">
    <name type="scientific">Rhizodiscina lignyota</name>
    <dbReference type="NCBI Taxonomy" id="1504668"/>
    <lineage>
        <taxon>Eukaryota</taxon>
        <taxon>Fungi</taxon>
        <taxon>Dikarya</taxon>
        <taxon>Ascomycota</taxon>
        <taxon>Pezizomycotina</taxon>
        <taxon>Dothideomycetes</taxon>
        <taxon>Pleosporomycetidae</taxon>
        <taxon>Aulographales</taxon>
        <taxon>Rhizodiscinaceae</taxon>
        <taxon>Rhizodiscina</taxon>
    </lineage>
</organism>
<keyword evidence="4 7" id="KW-1133">Transmembrane helix</keyword>
<sequence>MSHVVSVNAGAASSPPSSGVLLSSLDDDAKKADVTTQAIPVGQELGDPNLVKPFWWQRRGRSFDLDAIATQLSVFDDPETAKHYQPRADWENLHRFDPSARWTWREEFKLIRKIDYRIMIFACVMVQCLELDRANIGQAVSDNLLGDLNMTTGDYNLGNTVFYLSFLCAELPSQLVSKWIGPDRWIPTQMTLWSIVASSQFWLSGRNSFLATRAILGILQGGFIPDIILYLSYFYKHGELTLRLGIWWTLMEVADIIASFLGAGLLHLRGAEGRAGWRWLFLIEGMITLLIGIAAFAMMPPSPTQTANWIRGKKGWFTEREETIMVNRSIREDPSKGTMHNRQPITPKLLWTSLKDYDLWPMYAIGLTFFIPYTPTYYYMTLELKSLGFGTIKTNLLVIPSTFLNMCNMMAITYIAEITQQFSFCGLFGQIWGIPFLIYLYVVDIHTINPWVGWLIVTLLMSYPSNHAVQVGWCSRNSNSVRTRTVSAAAYNMFCQAGSIISAQIYRPDDAPRYRRGNRNLIIITIMNSVIYLSTKAYYVLRNRSRDKKWNAMTVAERRHYLETTTDQGNKRLDFRFGS</sequence>
<keyword evidence="3 7" id="KW-0812">Transmembrane</keyword>
<feature type="transmembrane region" description="Helical" evidence="7">
    <location>
        <begin position="360"/>
        <end position="380"/>
    </location>
</feature>
<keyword evidence="5 7" id="KW-0472">Membrane</keyword>
<feature type="transmembrane region" description="Helical" evidence="7">
    <location>
        <begin position="246"/>
        <end position="267"/>
    </location>
</feature>
<accession>A0A9P4I7T8</accession>
<evidence type="ECO:0000256" key="5">
    <source>
        <dbReference type="ARBA" id="ARBA00023136"/>
    </source>
</evidence>
<dbReference type="InterPro" id="IPR036259">
    <property type="entry name" value="MFS_trans_sf"/>
</dbReference>
<feature type="transmembrane region" description="Helical" evidence="7">
    <location>
        <begin position="279"/>
        <end position="299"/>
    </location>
</feature>
<dbReference type="PANTHER" id="PTHR43791">
    <property type="entry name" value="PERMEASE-RELATED"/>
    <property type="match status" value="1"/>
</dbReference>
<dbReference type="Proteomes" id="UP000799772">
    <property type="component" value="Unassembled WGS sequence"/>
</dbReference>
<evidence type="ECO:0000256" key="3">
    <source>
        <dbReference type="ARBA" id="ARBA00022692"/>
    </source>
</evidence>
<keyword evidence="9" id="KW-1185">Reference proteome</keyword>
<dbReference type="Pfam" id="PF07690">
    <property type="entry name" value="MFS_1"/>
    <property type="match status" value="1"/>
</dbReference>
<evidence type="ECO:0000256" key="6">
    <source>
        <dbReference type="SAM" id="MobiDB-lite"/>
    </source>
</evidence>
<dbReference type="GO" id="GO:0022857">
    <property type="term" value="F:transmembrane transporter activity"/>
    <property type="evidence" value="ECO:0007669"/>
    <property type="project" value="InterPro"/>
</dbReference>
<dbReference type="FunFam" id="1.20.1250.20:FF:000106">
    <property type="entry name" value="MFS transporter, putative"/>
    <property type="match status" value="1"/>
</dbReference>
<dbReference type="EMBL" id="ML978134">
    <property type="protein sequence ID" value="KAF2094478.1"/>
    <property type="molecule type" value="Genomic_DNA"/>
</dbReference>
<evidence type="ECO:0000256" key="2">
    <source>
        <dbReference type="ARBA" id="ARBA00022448"/>
    </source>
</evidence>
<feature type="transmembrane region" description="Helical" evidence="7">
    <location>
        <begin position="392"/>
        <end position="415"/>
    </location>
</feature>
<keyword evidence="2" id="KW-0813">Transport</keyword>
<evidence type="ECO:0000256" key="7">
    <source>
        <dbReference type="SAM" id="Phobius"/>
    </source>
</evidence>
<dbReference type="OrthoDB" id="1935484at2759"/>
<evidence type="ECO:0000256" key="4">
    <source>
        <dbReference type="ARBA" id="ARBA00022989"/>
    </source>
</evidence>
<proteinExistence type="predicted"/>
<comment type="caution">
    <text evidence="8">The sequence shown here is derived from an EMBL/GenBank/DDBJ whole genome shotgun (WGS) entry which is preliminary data.</text>
</comment>
<protein>
    <submittedName>
        <fullName evidence="8">MFS general substrate transporter</fullName>
    </submittedName>
</protein>
<dbReference type="SUPFAM" id="SSF103473">
    <property type="entry name" value="MFS general substrate transporter"/>
    <property type="match status" value="1"/>
</dbReference>
<gene>
    <name evidence="8" type="ORF">NA57DRAFT_68560</name>
</gene>
<comment type="subcellular location">
    <subcellularLocation>
        <location evidence="1">Membrane</location>
        <topology evidence="1">Multi-pass membrane protein</topology>
    </subcellularLocation>
</comment>